<evidence type="ECO:0000256" key="1">
    <source>
        <dbReference type="SAM" id="SignalP"/>
    </source>
</evidence>
<feature type="chain" id="PRO_5002043323" evidence="1">
    <location>
        <begin position="32"/>
        <end position="49"/>
    </location>
</feature>
<reference evidence="2" key="1">
    <citation type="submission" date="2014-09" db="EMBL/GenBank/DDBJ databases">
        <authorList>
            <person name="Magalhaes I.L.F."/>
            <person name="Oliveira U."/>
            <person name="Santos F.R."/>
            <person name="Vidigal T.H.D.A."/>
            <person name="Brescovit A.D."/>
            <person name="Santos A.J."/>
        </authorList>
    </citation>
    <scope>NUCLEOTIDE SEQUENCE</scope>
    <source>
        <tissue evidence="2">Shoot tissue taken approximately 20 cm above the soil surface</tissue>
    </source>
</reference>
<accession>A0A0A8YC24</accession>
<feature type="signal peptide" evidence="1">
    <location>
        <begin position="1"/>
        <end position="31"/>
    </location>
</feature>
<dbReference type="AlphaFoldDB" id="A0A0A8YC24"/>
<evidence type="ECO:0000313" key="2">
    <source>
        <dbReference type="EMBL" id="JAD23516.1"/>
    </source>
</evidence>
<name>A0A0A8YC24_ARUDO</name>
<proteinExistence type="predicted"/>
<protein>
    <submittedName>
        <fullName evidence="2">Uncharacterized protein</fullName>
    </submittedName>
</protein>
<organism evidence="2">
    <name type="scientific">Arundo donax</name>
    <name type="common">Giant reed</name>
    <name type="synonym">Donax arundinaceus</name>
    <dbReference type="NCBI Taxonomy" id="35708"/>
    <lineage>
        <taxon>Eukaryota</taxon>
        <taxon>Viridiplantae</taxon>
        <taxon>Streptophyta</taxon>
        <taxon>Embryophyta</taxon>
        <taxon>Tracheophyta</taxon>
        <taxon>Spermatophyta</taxon>
        <taxon>Magnoliopsida</taxon>
        <taxon>Liliopsida</taxon>
        <taxon>Poales</taxon>
        <taxon>Poaceae</taxon>
        <taxon>PACMAD clade</taxon>
        <taxon>Arundinoideae</taxon>
        <taxon>Arundineae</taxon>
        <taxon>Arundo</taxon>
    </lineage>
</organism>
<keyword evidence="1" id="KW-0732">Signal</keyword>
<dbReference type="EMBL" id="GBRH01274379">
    <property type="protein sequence ID" value="JAD23516.1"/>
    <property type="molecule type" value="Transcribed_RNA"/>
</dbReference>
<reference evidence="2" key="2">
    <citation type="journal article" date="2015" name="Data Brief">
        <title>Shoot transcriptome of the giant reed, Arundo donax.</title>
        <authorList>
            <person name="Barrero R.A."/>
            <person name="Guerrero F.D."/>
            <person name="Moolhuijzen P."/>
            <person name="Goolsby J.A."/>
            <person name="Tidwell J."/>
            <person name="Bellgard S.E."/>
            <person name="Bellgard M.I."/>
        </authorList>
    </citation>
    <scope>NUCLEOTIDE SEQUENCE</scope>
    <source>
        <tissue evidence="2">Shoot tissue taken approximately 20 cm above the soil surface</tissue>
    </source>
</reference>
<sequence length="49" mass="5525">MNCLNSMGKVLKHFIFLVILKLSRMSSSGGAYRMRQVRGTADVNCMIDM</sequence>